<proteinExistence type="predicted"/>
<dbReference type="InterPro" id="IPR057926">
    <property type="entry name" value="QRICH1_dom"/>
</dbReference>
<feature type="domain" description="QRICH1-like" evidence="5">
    <location>
        <begin position="2"/>
        <end position="92"/>
    </location>
</feature>
<keyword evidence="2" id="KW-0597">Phosphoprotein</keyword>
<dbReference type="Pfam" id="PF25561">
    <property type="entry name" value="QRICH1"/>
    <property type="match status" value="1"/>
</dbReference>
<evidence type="ECO:0000259" key="5">
    <source>
        <dbReference type="Pfam" id="PF25561"/>
    </source>
</evidence>
<evidence type="ECO:0000313" key="6">
    <source>
        <dbReference type="Ensembl" id="ENSMAMP00000047210.1"/>
    </source>
</evidence>
<evidence type="ECO:0008006" key="8">
    <source>
        <dbReference type="Google" id="ProtNLM"/>
    </source>
</evidence>
<keyword evidence="3" id="KW-0832">Ubl conjugation</keyword>
<dbReference type="PANTHER" id="PTHR45736:SF5">
    <property type="entry name" value="ZINC FINGER MYM-TYPE PROTEIN 4"/>
    <property type="match status" value="1"/>
</dbReference>
<feature type="domain" description="ZMYM2-like/QRICH1 C-terminal" evidence="4">
    <location>
        <begin position="104"/>
        <end position="148"/>
    </location>
</feature>
<accession>A0A7N8X8L4</accession>
<dbReference type="Ensembl" id="ENSMAMT00000058955.1">
    <property type="protein sequence ID" value="ENSMAMP00000047210.1"/>
    <property type="gene ID" value="ENSMAMG00000026484.1"/>
</dbReference>
<evidence type="ECO:0000256" key="1">
    <source>
        <dbReference type="ARBA" id="ARBA00022499"/>
    </source>
</evidence>
<keyword evidence="1" id="KW-1017">Isopeptide bond</keyword>
<dbReference type="InterPro" id="IPR021893">
    <property type="entry name" value="ZMYM2-like_C"/>
</dbReference>
<dbReference type="Pfam" id="PF12012">
    <property type="entry name" value="DUF3504"/>
    <property type="match status" value="2"/>
</dbReference>
<evidence type="ECO:0000259" key="4">
    <source>
        <dbReference type="Pfam" id="PF12012"/>
    </source>
</evidence>
<evidence type="ECO:0000256" key="2">
    <source>
        <dbReference type="ARBA" id="ARBA00022553"/>
    </source>
</evidence>
<name>A0A7N8X8L4_9TELE</name>
<dbReference type="GeneTree" id="ENSGT00940000166582"/>
<feature type="domain" description="ZMYM2-like/QRICH1 C-terminal" evidence="4">
    <location>
        <begin position="153"/>
        <end position="224"/>
    </location>
</feature>
<dbReference type="InterPro" id="IPR051284">
    <property type="entry name" value="ZnF_MYMT-QRICH1"/>
</dbReference>
<evidence type="ECO:0000313" key="7">
    <source>
        <dbReference type="Proteomes" id="UP000261640"/>
    </source>
</evidence>
<keyword evidence="7" id="KW-1185">Reference proteome</keyword>
<sequence length="239" mass="27839">RWIQWRKSQTNLHPESSMFIYVLCCSAAELSDGLCCFINEVKQPDGEPYAPDGLFYLCLSIQQYLLENRRMENIFSDVIYSKFSTEFTNKLRCFKPSVTASGYVHSRVEEEFLWDCKQLGAYSPIVLLNTLLFFCCKYFGFTTVEQHHGVPESFLEVMENTETILRCPVRLYKFYLSKCSELVKRRSDLFYLQPDRSCVPSSPLWFSSAPLDYSIMEAMLVRVLAVRELQDDYDPAVCN</sequence>
<dbReference type="Proteomes" id="UP000261640">
    <property type="component" value="Unplaced"/>
</dbReference>
<dbReference type="InParanoid" id="A0A7N8X8L4"/>
<dbReference type="AlphaFoldDB" id="A0A7N8X8L4"/>
<reference evidence="6" key="1">
    <citation type="submission" date="2025-08" db="UniProtKB">
        <authorList>
            <consortium name="Ensembl"/>
        </authorList>
    </citation>
    <scope>IDENTIFICATION</scope>
</reference>
<reference evidence="6" key="2">
    <citation type="submission" date="2025-09" db="UniProtKB">
        <authorList>
            <consortium name="Ensembl"/>
        </authorList>
    </citation>
    <scope>IDENTIFICATION</scope>
</reference>
<protein>
    <recommendedName>
        <fullName evidence="8">DUF3504 domain-containing protein</fullName>
    </recommendedName>
</protein>
<dbReference type="PANTHER" id="PTHR45736">
    <property type="entry name" value="ZINC FINGER MYM-TYPE PROTEIN"/>
    <property type="match status" value="1"/>
</dbReference>
<evidence type="ECO:0000256" key="3">
    <source>
        <dbReference type="ARBA" id="ARBA00022843"/>
    </source>
</evidence>
<organism evidence="6 7">
    <name type="scientific">Mastacembelus armatus</name>
    <name type="common">zig-zag eel</name>
    <dbReference type="NCBI Taxonomy" id="205130"/>
    <lineage>
        <taxon>Eukaryota</taxon>
        <taxon>Metazoa</taxon>
        <taxon>Chordata</taxon>
        <taxon>Craniata</taxon>
        <taxon>Vertebrata</taxon>
        <taxon>Euteleostomi</taxon>
        <taxon>Actinopterygii</taxon>
        <taxon>Neopterygii</taxon>
        <taxon>Teleostei</taxon>
        <taxon>Neoteleostei</taxon>
        <taxon>Acanthomorphata</taxon>
        <taxon>Anabantaria</taxon>
        <taxon>Synbranchiformes</taxon>
        <taxon>Mastacembelidae</taxon>
        <taxon>Mastacembelus</taxon>
    </lineage>
</organism>